<evidence type="ECO:0000256" key="1">
    <source>
        <dbReference type="SAM" id="Phobius"/>
    </source>
</evidence>
<evidence type="ECO:0000313" key="2">
    <source>
        <dbReference type="EMBL" id="MDO8227165.1"/>
    </source>
</evidence>
<sequence length="177" mass="19790">MKISSCLYGFVAHGAVFLFTGGCMLLAMLASLPFAFLLDRMPDVVYTAGAILMLFCSYAYVWFLAVRFAYNQKMRLFQVQLGSFVLLAVMISLFLLDGSSMKDIVRNWDDAGCVFVPPAFTFLCLSYALVLLPVYQSKLWRLILPNGVRLKDLLHVCGDLILIMVLLVGATLLFLSF</sequence>
<evidence type="ECO:0000313" key="3">
    <source>
        <dbReference type="Proteomes" id="UP001177121"/>
    </source>
</evidence>
<organism evidence="2 3">
    <name type="scientific">Bacillus cabrialesii subsp. tritici</name>
    <dbReference type="NCBI Taxonomy" id="2944916"/>
    <lineage>
        <taxon>Bacteria</taxon>
        <taxon>Bacillati</taxon>
        <taxon>Bacillota</taxon>
        <taxon>Bacilli</taxon>
        <taxon>Bacillales</taxon>
        <taxon>Bacillaceae</taxon>
        <taxon>Bacillus</taxon>
        <taxon>Bacillus cabrialesii</taxon>
    </lineage>
</organism>
<dbReference type="Proteomes" id="UP001177121">
    <property type="component" value="Unassembled WGS sequence"/>
</dbReference>
<feature type="transmembrane region" description="Helical" evidence="1">
    <location>
        <begin position="115"/>
        <end position="135"/>
    </location>
</feature>
<accession>A0ABT9DR43</accession>
<reference evidence="2" key="1">
    <citation type="submission" date="2023-07" db="EMBL/GenBank/DDBJ databases">
        <title>Biological control against Fusarium languescens, the causal agent of wilt in Jalapeno peppers, by a novel bacterial subspecies: Bacillus cabrialesii subsp. tritici TSO2.</title>
        <authorList>
            <person name="Montoya-Martinez A.C."/>
            <person name="Figueroa-Brambila K.M."/>
            <person name="Escalante-Beltran A."/>
            <person name="Lopez-Montoya N.D."/>
            <person name="Valenzuela-Ruiz V."/>
            <person name="Parra-Cota F.I."/>
            <person name="Estrada Alvarado M.I."/>
            <person name="De Los Santos Villalobos S."/>
        </authorList>
    </citation>
    <scope>NUCLEOTIDE SEQUENCE</scope>
    <source>
        <strain evidence="2">TSO2</strain>
    </source>
</reference>
<feature type="transmembrane region" description="Helical" evidence="1">
    <location>
        <begin position="156"/>
        <end position="175"/>
    </location>
</feature>
<evidence type="ECO:0008006" key="4">
    <source>
        <dbReference type="Google" id="ProtNLM"/>
    </source>
</evidence>
<comment type="caution">
    <text evidence="2">The sequence shown here is derived from an EMBL/GenBank/DDBJ whole genome shotgun (WGS) entry which is preliminary data.</text>
</comment>
<feature type="transmembrane region" description="Helical" evidence="1">
    <location>
        <begin position="7"/>
        <end position="38"/>
    </location>
</feature>
<keyword evidence="3" id="KW-1185">Reference proteome</keyword>
<feature type="transmembrane region" description="Helical" evidence="1">
    <location>
        <begin position="76"/>
        <end position="95"/>
    </location>
</feature>
<gene>
    <name evidence="2" type="ORF">KHP33_020325</name>
</gene>
<proteinExistence type="predicted"/>
<protein>
    <recommendedName>
        <fullName evidence="4">Integral inner membrane protein</fullName>
    </recommendedName>
</protein>
<dbReference type="RefSeq" id="WP_213400862.1">
    <property type="nucleotide sequence ID" value="NZ_JAHBMK020000001.1"/>
</dbReference>
<name>A0ABT9DR43_9BACI</name>
<keyword evidence="1" id="KW-0812">Transmembrane</keyword>
<dbReference type="EMBL" id="JAHBMK020000001">
    <property type="protein sequence ID" value="MDO8227165.1"/>
    <property type="molecule type" value="Genomic_DNA"/>
</dbReference>
<keyword evidence="1" id="KW-1133">Transmembrane helix</keyword>
<keyword evidence="1" id="KW-0472">Membrane</keyword>
<dbReference type="PROSITE" id="PS51257">
    <property type="entry name" value="PROKAR_LIPOPROTEIN"/>
    <property type="match status" value="1"/>
</dbReference>
<feature type="transmembrane region" description="Helical" evidence="1">
    <location>
        <begin position="44"/>
        <end position="64"/>
    </location>
</feature>